<keyword evidence="2" id="KW-1003">Cell membrane</keyword>
<evidence type="ECO:0000256" key="3">
    <source>
        <dbReference type="ARBA" id="ARBA00022692"/>
    </source>
</evidence>
<dbReference type="GO" id="GO:0005886">
    <property type="term" value="C:plasma membrane"/>
    <property type="evidence" value="ECO:0007669"/>
    <property type="project" value="UniProtKB-SubCell"/>
</dbReference>
<dbReference type="RefSeq" id="WP_040040715.1">
    <property type="nucleotide sequence ID" value="NZ_JWJG01000028.1"/>
</dbReference>
<comment type="caution">
    <text evidence="8">The sequence shown here is derived from an EMBL/GenBank/DDBJ whole genome shotgun (WGS) entry which is preliminary data.</text>
</comment>
<dbReference type="InterPro" id="IPR037185">
    <property type="entry name" value="EmrE-like"/>
</dbReference>
<evidence type="ECO:0000256" key="1">
    <source>
        <dbReference type="ARBA" id="ARBA00004651"/>
    </source>
</evidence>
<protein>
    <recommendedName>
        <fullName evidence="7">EamA domain-containing protein</fullName>
    </recommendedName>
</protein>
<reference evidence="8 9" key="1">
    <citation type="submission" date="2014-12" db="EMBL/GenBank/DDBJ databases">
        <title>Denitrispirillum autotrophicum gen. nov., sp. nov., Denitrifying, Facultatively Autotrophic Bacteria Isolated from Rice Paddy Soil.</title>
        <authorList>
            <person name="Ishii S."/>
            <person name="Ashida N."/>
            <person name="Ohno H."/>
            <person name="Otsuka S."/>
            <person name="Yokota A."/>
            <person name="Senoo K."/>
        </authorList>
    </citation>
    <scope>NUCLEOTIDE SEQUENCE [LARGE SCALE GENOMIC DNA]</scope>
    <source>
        <strain evidence="8 9">TSA66</strain>
    </source>
</reference>
<dbReference type="PANTHER" id="PTHR42920:SF5">
    <property type="entry name" value="EAMA DOMAIN-CONTAINING PROTEIN"/>
    <property type="match status" value="1"/>
</dbReference>
<evidence type="ECO:0000256" key="6">
    <source>
        <dbReference type="SAM" id="Phobius"/>
    </source>
</evidence>
<feature type="transmembrane region" description="Helical" evidence="6">
    <location>
        <begin position="239"/>
        <end position="256"/>
    </location>
</feature>
<organism evidence="8 9">
    <name type="scientific">Noviherbaspirillum autotrophicum</name>
    <dbReference type="NCBI Taxonomy" id="709839"/>
    <lineage>
        <taxon>Bacteria</taxon>
        <taxon>Pseudomonadati</taxon>
        <taxon>Pseudomonadota</taxon>
        <taxon>Betaproteobacteria</taxon>
        <taxon>Burkholderiales</taxon>
        <taxon>Oxalobacteraceae</taxon>
        <taxon>Noviherbaspirillum</taxon>
    </lineage>
</organism>
<dbReference type="InterPro" id="IPR000620">
    <property type="entry name" value="EamA_dom"/>
</dbReference>
<feature type="transmembrane region" description="Helical" evidence="6">
    <location>
        <begin position="39"/>
        <end position="55"/>
    </location>
</feature>
<dbReference type="EMBL" id="JWJG01000028">
    <property type="protein sequence ID" value="KIF81965.1"/>
    <property type="molecule type" value="Genomic_DNA"/>
</dbReference>
<evidence type="ECO:0000256" key="2">
    <source>
        <dbReference type="ARBA" id="ARBA00022475"/>
    </source>
</evidence>
<feature type="transmembrane region" description="Helical" evidence="6">
    <location>
        <begin position="262"/>
        <end position="279"/>
    </location>
</feature>
<evidence type="ECO:0000313" key="9">
    <source>
        <dbReference type="Proteomes" id="UP000031572"/>
    </source>
</evidence>
<dbReference type="AlphaFoldDB" id="A0A0C2BL55"/>
<feature type="transmembrane region" description="Helical" evidence="6">
    <location>
        <begin position="122"/>
        <end position="139"/>
    </location>
</feature>
<feature type="transmembrane region" description="Helical" evidence="6">
    <location>
        <begin position="97"/>
        <end position="115"/>
    </location>
</feature>
<dbReference type="STRING" id="709839.TSA66_16010"/>
<feature type="transmembrane region" description="Helical" evidence="6">
    <location>
        <begin position="207"/>
        <end position="227"/>
    </location>
</feature>
<evidence type="ECO:0000259" key="7">
    <source>
        <dbReference type="Pfam" id="PF00892"/>
    </source>
</evidence>
<dbReference type="Pfam" id="PF00892">
    <property type="entry name" value="EamA"/>
    <property type="match status" value="2"/>
</dbReference>
<feature type="transmembrane region" description="Helical" evidence="6">
    <location>
        <begin position="67"/>
        <end position="91"/>
    </location>
</feature>
<comment type="subcellular location">
    <subcellularLocation>
        <location evidence="1">Cell membrane</location>
        <topology evidence="1">Multi-pass membrane protein</topology>
    </subcellularLocation>
</comment>
<evidence type="ECO:0000313" key="8">
    <source>
        <dbReference type="EMBL" id="KIF81965.1"/>
    </source>
</evidence>
<feature type="transmembrane region" description="Helical" evidence="6">
    <location>
        <begin position="145"/>
        <end position="164"/>
    </location>
</feature>
<feature type="transmembrane region" description="Helical" evidence="6">
    <location>
        <begin position="176"/>
        <end position="195"/>
    </location>
</feature>
<keyword evidence="9" id="KW-1185">Reference proteome</keyword>
<dbReference type="SUPFAM" id="SSF103481">
    <property type="entry name" value="Multidrug resistance efflux transporter EmrE"/>
    <property type="match status" value="2"/>
</dbReference>
<feature type="domain" description="EamA" evidence="7">
    <location>
        <begin position="146"/>
        <end position="278"/>
    </location>
</feature>
<sequence>MSRQFAVVLVLLSALGFGSIALFAKIAYAAGVTPSMLLALRFLLAVAILAPLVWFKRLPLPRGRALAGFVLMGALYTAQSQSYFTALVYASSGLVGLLLYIYPVLVTLFAVAFGWEKLDRRTLTLLVLAIAGLAITLGGDLQGQPFGIALGILAACIYSVYIVIGGRLTQHADPLAATLVVMASAAVGNGMFAAAGNSALPGGVAAWLAVGAIALFSTVIAIGTFLIGIKYIGASKASIISTLEPVITICLGVAFLGESVSLNQLVGGAMVLLAVVMLAQRPRAQAGNEPAATPAGACAE</sequence>
<keyword evidence="4 6" id="KW-1133">Transmembrane helix</keyword>
<dbReference type="InterPro" id="IPR051258">
    <property type="entry name" value="Diverse_Substrate_Transporter"/>
</dbReference>
<accession>A0A0C2BL55</accession>
<dbReference type="PANTHER" id="PTHR42920">
    <property type="entry name" value="OS03G0707200 PROTEIN-RELATED"/>
    <property type="match status" value="1"/>
</dbReference>
<evidence type="ECO:0000256" key="5">
    <source>
        <dbReference type="ARBA" id="ARBA00023136"/>
    </source>
</evidence>
<dbReference type="Proteomes" id="UP000031572">
    <property type="component" value="Unassembled WGS sequence"/>
</dbReference>
<keyword evidence="5 6" id="KW-0472">Membrane</keyword>
<name>A0A0C2BL55_9BURK</name>
<dbReference type="OrthoDB" id="8586241at2"/>
<gene>
    <name evidence="8" type="ORF">TSA66_16010</name>
</gene>
<feature type="domain" description="EamA" evidence="7">
    <location>
        <begin position="5"/>
        <end position="137"/>
    </location>
</feature>
<keyword evidence="3 6" id="KW-0812">Transmembrane</keyword>
<evidence type="ECO:0000256" key="4">
    <source>
        <dbReference type="ARBA" id="ARBA00022989"/>
    </source>
</evidence>
<proteinExistence type="predicted"/>